<feature type="domain" description="Thiamine-binding protein" evidence="2">
    <location>
        <begin position="5"/>
        <end position="95"/>
    </location>
</feature>
<sequence>MKVIVDLCVVPLGVGLSVSAYVAACERVIREAGLKSQLHAYGTNIEGEWDEVMAAVKRCHEVVHAMGAPRITSSMRLGTRTDREQTMEDKIASVERALDRAASDPGA</sequence>
<dbReference type="InterPro" id="IPR002767">
    <property type="entry name" value="Thiamine_BP"/>
</dbReference>
<gene>
    <name evidence="3" type="ORF">C667_07851</name>
</gene>
<evidence type="ECO:0000256" key="1">
    <source>
        <dbReference type="ARBA" id="ARBA00010272"/>
    </source>
</evidence>
<protein>
    <recommendedName>
        <fullName evidence="2">Thiamine-binding protein domain-containing protein</fullName>
    </recommendedName>
</protein>
<organism evidence="3 4">
    <name type="scientific">Thauera phenylacetica B4P</name>
    <dbReference type="NCBI Taxonomy" id="1234382"/>
    <lineage>
        <taxon>Bacteria</taxon>
        <taxon>Pseudomonadati</taxon>
        <taxon>Pseudomonadota</taxon>
        <taxon>Betaproteobacteria</taxon>
        <taxon>Rhodocyclales</taxon>
        <taxon>Zoogloeaceae</taxon>
        <taxon>Thauera</taxon>
    </lineage>
</organism>
<dbReference type="PANTHER" id="PTHR33777:SF1">
    <property type="entry name" value="UPF0045 PROTEIN ECM15"/>
    <property type="match status" value="1"/>
</dbReference>
<accession>N6ZT14</accession>
<comment type="similarity">
    <text evidence="1">Belongs to the UPF0045 family.</text>
</comment>
<dbReference type="Pfam" id="PF01910">
    <property type="entry name" value="Thiamine_BP"/>
    <property type="match status" value="1"/>
</dbReference>
<dbReference type="AlphaFoldDB" id="N6ZT14"/>
<dbReference type="SUPFAM" id="SSF89957">
    <property type="entry name" value="MTH1187/YkoF-like"/>
    <property type="match status" value="1"/>
</dbReference>
<name>N6ZT14_9RHOO</name>
<keyword evidence="4" id="KW-1185">Reference proteome</keyword>
<evidence type="ECO:0000313" key="3">
    <source>
        <dbReference type="EMBL" id="ENO97637.1"/>
    </source>
</evidence>
<proteinExistence type="inferred from homology"/>
<dbReference type="RefSeq" id="WP_004359851.1">
    <property type="nucleotide sequence ID" value="NZ_AMXF01000038.1"/>
</dbReference>
<dbReference type="PANTHER" id="PTHR33777">
    <property type="entry name" value="UPF0045 PROTEIN ECM15"/>
    <property type="match status" value="1"/>
</dbReference>
<dbReference type="Proteomes" id="UP000013047">
    <property type="component" value="Unassembled WGS sequence"/>
</dbReference>
<dbReference type="InterPro" id="IPR029756">
    <property type="entry name" value="MTH1187/YkoF-like"/>
</dbReference>
<dbReference type="OrthoDB" id="9793516at2"/>
<dbReference type="EMBL" id="AMXF01000038">
    <property type="protein sequence ID" value="ENO97637.1"/>
    <property type="molecule type" value="Genomic_DNA"/>
</dbReference>
<dbReference type="InterPro" id="IPR051614">
    <property type="entry name" value="UPF0045_domain"/>
</dbReference>
<dbReference type="Gene3D" id="3.30.70.930">
    <property type="match status" value="1"/>
</dbReference>
<comment type="caution">
    <text evidence="3">The sequence shown here is derived from an EMBL/GenBank/DDBJ whole genome shotgun (WGS) entry which is preliminary data.</text>
</comment>
<dbReference type="GO" id="GO:0005829">
    <property type="term" value="C:cytosol"/>
    <property type="evidence" value="ECO:0007669"/>
    <property type="project" value="TreeGrafter"/>
</dbReference>
<dbReference type="NCBIfam" id="TIGR00106">
    <property type="entry name" value="MTH1187 family thiamine-binding protein"/>
    <property type="match status" value="1"/>
</dbReference>
<evidence type="ECO:0000313" key="4">
    <source>
        <dbReference type="Proteomes" id="UP000013047"/>
    </source>
</evidence>
<evidence type="ECO:0000259" key="2">
    <source>
        <dbReference type="Pfam" id="PF01910"/>
    </source>
</evidence>
<reference evidence="3 4" key="1">
    <citation type="submission" date="2012-09" db="EMBL/GenBank/DDBJ databases">
        <title>Draft Genome Sequences of 6 Strains from Genus Thauera.</title>
        <authorList>
            <person name="Liu B."/>
            <person name="Shapleigh J.P."/>
            <person name="Frostegard A.H."/>
        </authorList>
    </citation>
    <scope>NUCLEOTIDE SEQUENCE [LARGE SCALE GENOMIC DNA]</scope>
    <source>
        <strain evidence="3 4">B4P</strain>
    </source>
</reference>